<dbReference type="RefSeq" id="WP_012581352.1">
    <property type="nucleotide sequence ID" value="NC_017537.1"/>
</dbReference>
<evidence type="ECO:0000256" key="11">
    <source>
        <dbReference type="ARBA" id="ARBA00023288"/>
    </source>
</evidence>
<keyword evidence="6 12" id="KW-0653">Protein transport</keyword>
<gene>
    <name evidence="12" type="primary">yidC</name>
    <name evidence="14" type="ordered locus">LMM7_1465</name>
</gene>
<dbReference type="HAMAP" id="MF_01811">
    <property type="entry name" value="YidC_type2"/>
    <property type="match status" value="1"/>
</dbReference>
<dbReference type="NCBIfam" id="TIGR03592">
    <property type="entry name" value="yidC_oxa1_cterm"/>
    <property type="match status" value="1"/>
</dbReference>
<sequence length="275" mass="30969">MKKKNIILISVLLGALLLLTGCSMDPSQNTDGFFSTYLIQPFTSFIMFVAKFVGGNYGIAIIITTLLIRALIMPLNLRTAKAQMGMQSKMAVAKPEIDEIQARLKRATSKEEQATIQKEMMAVYSKYNINPMQMGCLPLLIQMPILMAFYYAIRGSSEIAEHTFLWFNLGSPDMVLAIIAGLVYLAQYFVSMIGYSPEQKKQMKIIGLMSPIMILFVSFTAPSALALYWAVGGLFLAGQTLLTKKLYMNKHPEIKVMEQEEKEFEQIVEEQKKEK</sequence>
<dbReference type="AlphaFoldDB" id="A0A0E0UWV7"/>
<keyword evidence="5 12" id="KW-0732">Signal</keyword>
<evidence type="ECO:0000313" key="14">
    <source>
        <dbReference type="EMBL" id="AEH92470.1"/>
    </source>
</evidence>
<dbReference type="PATRIC" id="fig|1030009.3.peg.1453"/>
<dbReference type="InterPro" id="IPR001708">
    <property type="entry name" value="YidC/ALB3/OXA1/COX18"/>
</dbReference>
<feature type="transmembrane region" description="Helical" evidence="12">
    <location>
        <begin position="134"/>
        <end position="153"/>
    </location>
</feature>
<evidence type="ECO:0000256" key="3">
    <source>
        <dbReference type="ARBA" id="ARBA00022475"/>
    </source>
</evidence>
<dbReference type="Pfam" id="PF02096">
    <property type="entry name" value="60KD_IMP"/>
    <property type="match status" value="1"/>
</dbReference>
<organism evidence="14 15">
    <name type="scientific">Listeria monocytogenes serotype 4a (strain M7)</name>
    <dbReference type="NCBI Taxonomy" id="1030009"/>
    <lineage>
        <taxon>Bacteria</taxon>
        <taxon>Bacillati</taxon>
        <taxon>Bacillota</taxon>
        <taxon>Bacilli</taxon>
        <taxon>Bacillales</taxon>
        <taxon>Listeriaceae</taxon>
        <taxon>Listeria</taxon>
    </lineage>
</organism>
<evidence type="ECO:0000256" key="9">
    <source>
        <dbReference type="ARBA" id="ARBA00023139"/>
    </source>
</evidence>
<dbReference type="InterPro" id="IPR023060">
    <property type="entry name" value="YidC/YidC1/YidC2_Firmicutes"/>
</dbReference>
<keyword evidence="9" id="KW-0564">Palmitate</keyword>
<evidence type="ECO:0000313" key="15">
    <source>
        <dbReference type="Proteomes" id="UP000000486"/>
    </source>
</evidence>
<protein>
    <recommendedName>
        <fullName evidence="12">Membrane protein insertase YidC</fullName>
    </recommendedName>
    <alternativeName>
        <fullName evidence="12">Foldase YidC</fullName>
    </alternativeName>
    <alternativeName>
        <fullName evidence="12">Membrane integrase YidC</fullName>
    </alternativeName>
    <alternativeName>
        <fullName evidence="12">Membrane protein YidC</fullName>
    </alternativeName>
</protein>
<dbReference type="GO" id="GO:0032977">
    <property type="term" value="F:membrane insertase activity"/>
    <property type="evidence" value="ECO:0007669"/>
    <property type="project" value="InterPro"/>
</dbReference>
<dbReference type="GO" id="GO:0005886">
    <property type="term" value="C:plasma membrane"/>
    <property type="evidence" value="ECO:0007669"/>
    <property type="project" value="UniProtKB-SubCell"/>
</dbReference>
<feature type="transmembrane region" description="Helical" evidence="12">
    <location>
        <begin position="48"/>
        <end position="72"/>
    </location>
</feature>
<feature type="domain" description="Membrane insertase YidC/Oxa/ALB C-terminal" evidence="13">
    <location>
        <begin position="57"/>
        <end position="244"/>
    </location>
</feature>
<accession>A0A0E0UWV7</accession>
<keyword evidence="4 12" id="KW-0812">Transmembrane</keyword>
<evidence type="ECO:0000256" key="10">
    <source>
        <dbReference type="ARBA" id="ARBA00023186"/>
    </source>
</evidence>
<keyword evidence="10 12" id="KW-0143">Chaperone</keyword>
<proteinExistence type="inferred from homology"/>
<feature type="transmembrane region" description="Helical" evidence="12">
    <location>
        <begin position="173"/>
        <end position="193"/>
    </location>
</feature>
<dbReference type="PANTHER" id="PTHR12428:SF65">
    <property type="entry name" value="CYTOCHROME C OXIDASE ASSEMBLY PROTEIN COX18, MITOCHONDRIAL"/>
    <property type="match status" value="1"/>
</dbReference>
<evidence type="ECO:0000259" key="13">
    <source>
        <dbReference type="Pfam" id="PF02096"/>
    </source>
</evidence>
<dbReference type="PROSITE" id="PS51257">
    <property type="entry name" value="PROKAR_LIPOPROTEIN"/>
    <property type="match status" value="1"/>
</dbReference>
<evidence type="ECO:0000256" key="5">
    <source>
        <dbReference type="ARBA" id="ARBA00022729"/>
    </source>
</evidence>
<reference evidence="14 15" key="1">
    <citation type="journal article" date="2011" name="J. Bacteriol.">
        <title>Genome sequence of the nonpathogenic Listeria monocytogenes serovar 4a strain M7.</title>
        <authorList>
            <person name="Chen J."/>
            <person name="Xia Y."/>
            <person name="Cheng C."/>
            <person name="Fang C."/>
            <person name="Shan Y."/>
            <person name="Jin G."/>
            <person name="Fang W."/>
        </authorList>
    </citation>
    <scope>NUCLEOTIDE SEQUENCE [LARGE SCALE GENOMIC DNA]</scope>
    <source>
        <strain evidence="14 15">M7</strain>
    </source>
</reference>
<evidence type="ECO:0000256" key="2">
    <source>
        <dbReference type="ARBA" id="ARBA00022448"/>
    </source>
</evidence>
<dbReference type="EMBL" id="CP002816">
    <property type="protein sequence ID" value="AEH92470.1"/>
    <property type="molecule type" value="Genomic_DNA"/>
</dbReference>
<dbReference type="KEGG" id="lmq:LMM7_1465"/>
<dbReference type="Proteomes" id="UP000000486">
    <property type="component" value="Chromosome"/>
</dbReference>
<evidence type="ECO:0000256" key="6">
    <source>
        <dbReference type="ARBA" id="ARBA00022927"/>
    </source>
</evidence>
<keyword evidence="2 12" id="KW-0813">Transport</keyword>
<keyword evidence="11 12" id="KW-0449">Lipoprotein</keyword>
<comment type="caution">
    <text evidence="12">Lacks conserved residue(s) required for the propagation of feature annotation.</text>
</comment>
<dbReference type="GO" id="GO:0015031">
    <property type="term" value="P:protein transport"/>
    <property type="evidence" value="ECO:0007669"/>
    <property type="project" value="UniProtKB-KW"/>
</dbReference>
<dbReference type="HOGENOM" id="CLU_036138_5_1_9"/>
<dbReference type="InterPro" id="IPR047196">
    <property type="entry name" value="YidC_ALB_C"/>
</dbReference>
<comment type="subcellular location">
    <subcellularLocation>
        <location evidence="1 12">Cell membrane</location>
        <topology evidence="1 12">Multi-pass membrane protein</topology>
    </subcellularLocation>
</comment>
<evidence type="ECO:0000256" key="12">
    <source>
        <dbReference type="HAMAP-Rule" id="MF_01811"/>
    </source>
</evidence>
<evidence type="ECO:0000256" key="8">
    <source>
        <dbReference type="ARBA" id="ARBA00023136"/>
    </source>
</evidence>
<comment type="function">
    <text evidence="12">Required for the insertion and/or proper folding and/or complex formation of integral membrane proteins into the membrane. Involved in integration of membrane proteins that insert both dependently and independently of the Sec translocase complex, as well as at least some lipoproteins.</text>
</comment>
<evidence type="ECO:0000256" key="7">
    <source>
        <dbReference type="ARBA" id="ARBA00022989"/>
    </source>
</evidence>
<evidence type="ECO:0000256" key="1">
    <source>
        <dbReference type="ARBA" id="ARBA00004651"/>
    </source>
</evidence>
<dbReference type="GO" id="GO:0051205">
    <property type="term" value="P:protein insertion into membrane"/>
    <property type="evidence" value="ECO:0007669"/>
    <property type="project" value="TreeGrafter"/>
</dbReference>
<dbReference type="InterPro" id="IPR028055">
    <property type="entry name" value="YidC/Oxa/ALB_C"/>
</dbReference>
<keyword evidence="8 12" id="KW-0472">Membrane</keyword>
<comment type="similarity">
    <text evidence="12">Belongs to the OXA1/ALB3/YidC family. Type 2 subfamily.</text>
</comment>
<keyword evidence="3 12" id="KW-1003">Cell membrane</keyword>
<dbReference type="CDD" id="cd20070">
    <property type="entry name" value="5TM_YidC_Alb3"/>
    <property type="match status" value="1"/>
</dbReference>
<keyword evidence="7 12" id="KW-1133">Transmembrane helix</keyword>
<dbReference type="PANTHER" id="PTHR12428">
    <property type="entry name" value="OXA1"/>
    <property type="match status" value="1"/>
</dbReference>
<evidence type="ECO:0000256" key="4">
    <source>
        <dbReference type="ARBA" id="ARBA00022692"/>
    </source>
</evidence>
<name>A0A0E0UWV7_LISMM</name>